<keyword evidence="3" id="KW-1185">Reference proteome</keyword>
<dbReference type="EMBL" id="LHPF02000001">
    <property type="protein sequence ID" value="PSC76618.1"/>
    <property type="molecule type" value="Genomic_DNA"/>
</dbReference>
<proteinExistence type="predicted"/>
<protein>
    <submittedName>
        <fullName evidence="2">Uncharacterized protein</fullName>
    </submittedName>
</protein>
<feature type="region of interest" description="Disordered" evidence="1">
    <location>
        <begin position="1"/>
        <end position="24"/>
    </location>
</feature>
<evidence type="ECO:0000256" key="1">
    <source>
        <dbReference type="SAM" id="MobiDB-lite"/>
    </source>
</evidence>
<sequence>MAASSEHGDGGSPRRPSSRAAAGSAAILARAASIGCPSPKRVTFAPTPPCLTIHPASADSLLDLASPVRRRPAQLTSDADAPLVHIPGADSPRRCLPLAPGTPLATTMPPLCRRWPSNEALSASDEQIDAKVDMSDIPPLSPTAAAAAQAASGHGAPAGGLTASLQSLLRWTSAVPAAPAPAEGAQPASLAARVACLLARLLAAAATSGSSIAELTAAGSGLPQQLPATGSSGSLQSMASARSSNSDLFGSACSDVDSAGWEAAAEP</sequence>
<accession>A0A2P6VR95</accession>
<dbReference type="AlphaFoldDB" id="A0A2P6VR95"/>
<feature type="compositionally biased region" description="Low complexity" evidence="1">
    <location>
        <begin position="13"/>
        <end position="24"/>
    </location>
</feature>
<evidence type="ECO:0000313" key="3">
    <source>
        <dbReference type="Proteomes" id="UP000239649"/>
    </source>
</evidence>
<comment type="caution">
    <text evidence="2">The sequence shown here is derived from an EMBL/GenBank/DDBJ whole genome shotgun (WGS) entry which is preliminary data.</text>
</comment>
<dbReference type="Proteomes" id="UP000239649">
    <property type="component" value="Unassembled WGS sequence"/>
</dbReference>
<gene>
    <name evidence="2" type="ORF">C2E20_0607</name>
</gene>
<reference evidence="2 3" key="1">
    <citation type="journal article" date="2018" name="Plant J.">
        <title>Genome sequences of Chlorella sorokiniana UTEX 1602 and Micractinium conductrix SAG 241.80: implications to maltose excretion by a green alga.</title>
        <authorList>
            <person name="Arriola M.B."/>
            <person name="Velmurugan N."/>
            <person name="Zhang Y."/>
            <person name="Plunkett M.H."/>
            <person name="Hondzo H."/>
            <person name="Barney B.M."/>
        </authorList>
    </citation>
    <scope>NUCLEOTIDE SEQUENCE [LARGE SCALE GENOMIC DNA]</scope>
    <source>
        <strain evidence="2 3">SAG 241.80</strain>
    </source>
</reference>
<name>A0A2P6VR95_9CHLO</name>
<organism evidence="2 3">
    <name type="scientific">Micractinium conductrix</name>
    <dbReference type="NCBI Taxonomy" id="554055"/>
    <lineage>
        <taxon>Eukaryota</taxon>
        <taxon>Viridiplantae</taxon>
        <taxon>Chlorophyta</taxon>
        <taxon>core chlorophytes</taxon>
        <taxon>Trebouxiophyceae</taxon>
        <taxon>Chlorellales</taxon>
        <taxon>Chlorellaceae</taxon>
        <taxon>Chlorella clade</taxon>
        <taxon>Micractinium</taxon>
    </lineage>
</organism>
<evidence type="ECO:0000313" key="2">
    <source>
        <dbReference type="EMBL" id="PSC76618.1"/>
    </source>
</evidence>